<sequence>MSCRGRIASLNERLTCLERKIDYLEARVTKGETLN</sequence>
<dbReference type="GO" id="GO:0031209">
    <property type="term" value="C:SCAR complex"/>
    <property type="evidence" value="ECO:0007669"/>
    <property type="project" value="InterPro"/>
</dbReference>
<comment type="subcellular location">
    <subcellularLocation>
        <location evidence="1">Cytoplasm</location>
        <location evidence="1">Cytoskeleton</location>
    </subcellularLocation>
</comment>
<evidence type="ECO:0000256" key="3">
    <source>
        <dbReference type="ARBA" id="ARBA00022490"/>
    </source>
</evidence>
<dbReference type="GO" id="GO:0044877">
    <property type="term" value="F:protein-containing complex binding"/>
    <property type="evidence" value="ECO:0007669"/>
    <property type="project" value="InterPro"/>
</dbReference>
<keyword evidence="3" id="KW-0963">Cytoplasm</keyword>
<keyword evidence="4" id="KW-0175">Coiled coil</keyword>
<evidence type="ECO:0000256" key="2">
    <source>
        <dbReference type="ARBA" id="ARBA00005620"/>
    </source>
</evidence>
<organism evidence="6 9">
    <name type="scientific">Dinothrombium tinctorium</name>
    <dbReference type="NCBI Taxonomy" id="1965070"/>
    <lineage>
        <taxon>Eukaryota</taxon>
        <taxon>Metazoa</taxon>
        <taxon>Ecdysozoa</taxon>
        <taxon>Arthropoda</taxon>
        <taxon>Chelicerata</taxon>
        <taxon>Arachnida</taxon>
        <taxon>Acari</taxon>
        <taxon>Acariformes</taxon>
        <taxon>Trombidiformes</taxon>
        <taxon>Prostigmata</taxon>
        <taxon>Anystina</taxon>
        <taxon>Parasitengona</taxon>
        <taxon>Trombidioidea</taxon>
        <taxon>Trombidiidae</taxon>
        <taxon>Dinothrombium</taxon>
    </lineage>
</organism>
<evidence type="ECO:0000313" key="7">
    <source>
        <dbReference type="EMBL" id="RWS01822.1"/>
    </source>
</evidence>
<dbReference type="GO" id="GO:0008064">
    <property type="term" value="P:regulation of actin polymerization or depolymerization"/>
    <property type="evidence" value="ECO:0007669"/>
    <property type="project" value="TreeGrafter"/>
</dbReference>
<accession>A0A3S3NTK2</accession>
<evidence type="ECO:0000313" key="6">
    <source>
        <dbReference type="EMBL" id="RWS01548.1"/>
    </source>
</evidence>
<dbReference type="PANTHER" id="PTHR33668">
    <property type="entry name" value="PROTEIN BRICK1"/>
    <property type="match status" value="1"/>
</dbReference>
<evidence type="ECO:0000256" key="1">
    <source>
        <dbReference type="ARBA" id="ARBA00004245"/>
    </source>
</evidence>
<keyword evidence="5" id="KW-0206">Cytoskeleton</keyword>
<dbReference type="GO" id="GO:0005856">
    <property type="term" value="C:cytoskeleton"/>
    <property type="evidence" value="ECO:0007669"/>
    <property type="project" value="UniProtKB-SubCell"/>
</dbReference>
<dbReference type="GO" id="GO:0007015">
    <property type="term" value="P:actin filament organization"/>
    <property type="evidence" value="ECO:0007669"/>
    <property type="project" value="InterPro"/>
</dbReference>
<reference evidence="6 9" key="1">
    <citation type="journal article" date="2018" name="Gigascience">
        <title>Genomes of trombidid mites reveal novel predicted allergens and laterally-transferred genes associated with secondary metabolism.</title>
        <authorList>
            <person name="Dong X."/>
            <person name="Chaisiri K."/>
            <person name="Xia D."/>
            <person name="Armstrong S.D."/>
            <person name="Fang Y."/>
            <person name="Donnelly M.J."/>
            <person name="Kadowaki T."/>
            <person name="McGarry J.W."/>
            <person name="Darby A.C."/>
            <person name="Makepeace B.L."/>
        </authorList>
    </citation>
    <scope>NUCLEOTIDE SEQUENCE [LARGE SCALE GENOMIC DNA]</scope>
    <source>
        <strain evidence="6">UoL-WK</strain>
    </source>
</reference>
<name>A0A3S3NTK2_9ACAR</name>
<dbReference type="EMBL" id="NCKU01008541">
    <property type="protein sequence ID" value="RWS01835.1"/>
    <property type="molecule type" value="Genomic_DNA"/>
</dbReference>
<dbReference type="AlphaFoldDB" id="A0A3S3NTK2"/>
<evidence type="ECO:0000256" key="4">
    <source>
        <dbReference type="ARBA" id="ARBA00023054"/>
    </source>
</evidence>
<evidence type="ECO:0000256" key="5">
    <source>
        <dbReference type="ARBA" id="ARBA00023212"/>
    </source>
</evidence>
<comment type="similarity">
    <text evidence="2">Belongs to the BRK1 family.</text>
</comment>
<gene>
    <name evidence="6" type="ORF">B4U79_02569</name>
    <name evidence="7" type="ORF">B4U79_08109</name>
    <name evidence="8" type="ORF">B4U79_13153</name>
</gene>
<protein>
    <recommendedName>
        <fullName evidence="10">Protein BRICK1-like protein</fullName>
    </recommendedName>
</protein>
<dbReference type="EMBL" id="NCKU01008992">
    <property type="protein sequence ID" value="RWS01548.1"/>
    <property type="molecule type" value="Genomic_DNA"/>
</dbReference>
<dbReference type="Proteomes" id="UP000285301">
    <property type="component" value="Unassembled WGS sequence"/>
</dbReference>
<evidence type="ECO:0000313" key="9">
    <source>
        <dbReference type="Proteomes" id="UP000285301"/>
    </source>
</evidence>
<dbReference type="EMBL" id="NCKU01008565">
    <property type="protein sequence ID" value="RWS01822.1"/>
    <property type="molecule type" value="Genomic_DNA"/>
</dbReference>
<keyword evidence="9" id="KW-1185">Reference proteome</keyword>
<dbReference type="PANTHER" id="PTHR33668:SF1">
    <property type="entry name" value="PROTEIN BRICK1"/>
    <property type="match status" value="1"/>
</dbReference>
<dbReference type="GO" id="GO:0048870">
    <property type="term" value="P:cell motility"/>
    <property type="evidence" value="ECO:0007669"/>
    <property type="project" value="TreeGrafter"/>
</dbReference>
<reference evidence="6" key="2">
    <citation type="submission" date="2018-11" db="EMBL/GenBank/DDBJ databases">
        <title>Trombidioid mite genomics.</title>
        <authorList>
            <person name="Dong X."/>
        </authorList>
    </citation>
    <scope>NUCLEOTIDE SEQUENCE</scope>
    <source>
        <strain evidence="6">UoL-WK</strain>
    </source>
</reference>
<dbReference type="InterPro" id="IPR033378">
    <property type="entry name" value="BRICK1"/>
</dbReference>
<dbReference type="OrthoDB" id="1883432at2759"/>
<proteinExistence type="inferred from homology"/>
<dbReference type="STRING" id="1965070.A0A3S3NTK2"/>
<evidence type="ECO:0000313" key="8">
    <source>
        <dbReference type="EMBL" id="RWS01835.1"/>
    </source>
</evidence>
<dbReference type="Gene3D" id="1.20.5.110">
    <property type="match status" value="1"/>
</dbReference>
<comment type="caution">
    <text evidence="6">The sequence shown here is derived from an EMBL/GenBank/DDBJ whole genome shotgun (WGS) entry which is preliminary data.</text>
</comment>
<evidence type="ECO:0008006" key="10">
    <source>
        <dbReference type="Google" id="ProtNLM"/>
    </source>
</evidence>